<evidence type="ECO:0000259" key="10">
    <source>
        <dbReference type="Pfam" id="PF18364"/>
    </source>
</evidence>
<dbReference type="PANTHER" id="PTHR43742">
    <property type="entry name" value="TRIMETHYLAMINE-N-OXIDE REDUCTASE"/>
    <property type="match status" value="1"/>
</dbReference>
<dbReference type="PANTHER" id="PTHR43742:SF10">
    <property type="entry name" value="TRIMETHYLAMINE-N-OXIDE REDUCTASE 2"/>
    <property type="match status" value="1"/>
</dbReference>
<dbReference type="GO" id="GO:0030288">
    <property type="term" value="C:outer membrane-bounded periplasmic space"/>
    <property type="evidence" value="ECO:0007669"/>
    <property type="project" value="TreeGrafter"/>
</dbReference>
<dbReference type="PROSITE" id="PS00490">
    <property type="entry name" value="MOLYBDOPTERIN_PROK_2"/>
    <property type="match status" value="1"/>
</dbReference>
<keyword evidence="5" id="KW-0574">Periplasm</keyword>
<evidence type="ECO:0000256" key="7">
    <source>
        <dbReference type="SAM" id="MobiDB-lite"/>
    </source>
</evidence>
<evidence type="ECO:0000256" key="3">
    <source>
        <dbReference type="ARBA" id="ARBA00022505"/>
    </source>
</evidence>
<feature type="region of interest" description="Disordered" evidence="7">
    <location>
        <begin position="712"/>
        <end position="743"/>
    </location>
</feature>
<dbReference type="Pfam" id="PF00384">
    <property type="entry name" value="Molybdopterin"/>
    <property type="match status" value="1"/>
</dbReference>
<dbReference type="AlphaFoldDB" id="A0A1H5S1B8"/>
<dbReference type="Gene3D" id="3.40.228.10">
    <property type="entry name" value="Dimethylsulfoxide Reductase, domain 2"/>
    <property type="match status" value="1"/>
</dbReference>
<dbReference type="GO" id="GO:0016491">
    <property type="term" value="F:oxidoreductase activity"/>
    <property type="evidence" value="ECO:0007669"/>
    <property type="project" value="UniProtKB-KW"/>
</dbReference>
<proteinExistence type="inferred from homology"/>
<feature type="domain" description="Molybdopterin dinucleotide-binding" evidence="9">
    <location>
        <begin position="627"/>
        <end position="745"/>
    </location>
</feature>
<keyword evidence="12" id="KW-1185">Reference proteome</keyword>
<keyword evidence="4" id="KW-0479">Metal-binding</keyword>
<dbReference type="Proteomes" id="UP000236742">
    <property type="component" value="Unassembled WGS sequence"/>
</dbReference>
<evidence type="ECO:0000259" key="8">
    <source>
        <dbReference type="Pfam" id="PF00384"/>
    </source>
</evidence>
<comment type="similarity">
    <text evidence="2">Belongs to the prokaryotic molybdopterin-containing oxidoreductase family.</text>
</comment>
<dbReference type="InterPro" id="IPR006655">
    <property type="entry name" value="Mopterin_OxRdtase_prok_CS"/>
</dbReference>
<accession>A0A1H5S1B8</accession>
<dbReference type="GO" id="GO:0009055">
    <property type="term" value="F:electron transfer activity"/>
    <property type="evidence" value="ECO:0007669"/>
    <property type="project" value="TreeGrafter"/>
</dbReference>
<evidence type="ECO:0000256" key="4">
    <source>
        <dbReference type="ARBA" id="ARBA00022723"/>
    </source>
</evidence>
<dbReference type="Pfam" id="PF01568">
    <property type="entry name" value="Molydop_binding"/>
    <property type="match status" value="1"/>
</dbReference>
<dbReference type="SUPFAM" id="SSF53706">
    <property type="entry name" value="Formate dehydrogenase/DMSO reductase, domains 1-3"/>
    <property type="match status" value="1"/>
</dbReference>
<dbReference type="InterPro" id="IPR050612">
    <property type="entry name" value="Prok_Mopterin_Oxidored"/>
</dbReference>
<dbReference type="PROSITE" id="PS00932">
    <property type="entry name" value="MOLYBDOPTERIN_PROK_3"/>
    <property type="match status" value="1"/>
</dbReference>
<name>A0A1H5S1B8_9RHOB</name>
<evidence type="ECO:0000313" key="11">
    <source>
        <dbReference type="EMBL" id="SEF44396.1"/>
    </source>
</evidence>
<evidence type="ECO:0000256" key="5">
    <source>
        <dbReference type="ARBA" id="ARBA00022764"/>
    </source>
</evidence>
<feature type="domain" description="Molybdopterin oxidoreductase" evidence="8">
    <location>
        <begin position="55"/>
        <end position="512"/>
    </location>
</feature>
<reference evidence="11 12" key="1">
    <citation type="submission" date="2016-10" db="EMBL/GenBank/DDBJ databases">
        <authorList>
            <person name="de Groot N.N."/>
        </authorList>
    </citation>
    <scope>NUCLEOTIDE SEQUENCE [LARGE SCALE GENOMIC DNA]</scope>
    <source>
        <strain evidence="11 12">DSM 23413</strain>
    </source>
</reference>
<gene>
    <name evidence="11" type="ORF">SAMN05421751_101287</name>
</gene>
<protein>
    <submittedName>
        <fullName evidence="11">Biotin/methionine sulfoxide reductase</fullName>
    </submittedName>
</protein>
<keyword evidence="6" id="KW-0560">Oxidoreductase</keyword>
<sequence>MSPDPDPALRTGNHWGLGRPVLRDGRLVEVRPHPADPWPSALNGNIAGSLGGRARILRPAIRVGWLENGPGPADGARGREPFVEVDWDTALDRLAEELGRVRAAHGNGAIYAGSYGWGSAGRFHHPQTQLKRFLNAVGGFVRSEGNYSYNAALVLLPHVVGNYRDHVKQATRLSNIARHGELVVMFGGFPLRNTQVSDGGLGRHRIQGALRDCAANGVRFVNVSPLKGDADPVLNAEWIAPRPGTDVALMMGLAQTLIAEGLHDRAFLDRYTVGFDRVAAYLAGQVDGVAKTADWAESQCGVPADRIRDLAREMAGKRTMISCAAALQRADWGEQPLWMTVALAALLGQIGLPGGGYTIGYGVNASVGVMDRILRPGALPQGENPIADYIPVAMVSDMLLTPGGAYDYNGERRRLPDIRMVWWAGGNPFHHHQNLNRLRAAFQRPETVVVNDFNWTATARHADIVLPVAAPEERRDFVCGKQDNALIPSPALVAPPGQARTEYEIFSDLADRLGARDAFTEGRGEEDWLRDMWARTVQTAAGHGIALPDWGRFMASGPIELPDPAPDRVFLSEFRADPDANPLPTPSGKIELYSEVIAGFGYDDCPGHPVWMPPRGVADGTARRFPLALLSGQPEARLHSQMDNGGYSLSQKIAGREPVLIHPADAAAHGIADGDVVELFNDRGRCLAGARVTDAIAPGVVFLRTGAWYDPDPDDPQARDRHGNPNVLTHDLRTSRLSQGPAAQSAFVEIRRHDGPAPAVMAHEPPAFA</sequence>
<dbReference type="InterPro" id="IPR041954">
    <property type="entry name" value="CT_DMSOR/BSOR/TMAOR"/>
</dbReference>
<dbReference type="OrthoDB" id="9759518at2"/>
<evidence type="ECO:0000259" key="9">
    <source>
        <dbReference type="Pfam" id="PF01568"/>
    </source>
</evidence>
<dbReference type="Pfam" id="PF18364">
    <property type="entry name" value="Molybdopterin_N"/>
    <property type="match status" value="1"/>
</dbReference>
<evidence type="ECO:0000256" key="6">
    <source>
        <dbReference type="ARBA" id="ARBA00023002"/>
    </source>
</evidence>
<dbReference type="Gene3D" id="3.40.50.740">
    <property type="match status" value="1"/>
</dbReference>
<dbReference type="GO" id="GO:0009061">
    <property type="term" value="P:anaerobic respiration"/>
    <property type="evidence" value="ECO:0007669"/>
    <property type="project" value="TreeGrafter"/>
</dbReference>
<dbReference type="CDD" id="cd02793">
    <property type="entry name" value="MopB_CT_DMSOR-BSOR-TMAOR"/>
    <property type="match status" value="1"/>
</dbReference>
<dbReference type="GO" id="GO:0030151">
    <property type="term" value="F:molybdenum ion binding"/>
    <property type="evidence" value="ECO:0007669"/>
    <property type="project" value="TreeGrafter"/>
</dbReference>
<dbReference type="RefSeq" id="WP_104006318.1">
    <property type="nucleotide sequence ID" value="NZ_FNVD01000001.1"/>
</dbReference>
<keyword evidence="3" id="KW-0500">Molybdenum</keyword>
<dbReference type="Gene3D" id="3.90.55.10">
    <property type="entry name" value="Dimethylsulfoxide Reductase, domain 3"/>
    <property type="match status" value="1"/>
</dbReference>
<dbReference type="InterPro" id="IPR009010">
    <property type="entry name" value="Asp_de-COase-like_dom_sf"/>
</dbReference>
<dbReference type="EMBL" id="FNVD01000001">
    <property type="protein sequence ID" value="SEF44396.1"/>
    <property type="molecule type" value="Genomic_DNA"/>
</dbReference>
<dbReference type="InterPro" id="IPR006657">
    <property type="entry name" value="MoPterin_dinucl-bd_dom"/>
</dbReference>
<feature type="domain" description="Molybdopterin oxidoreductase N-terminal" evidence="10">
    <location>
        <begin position="11"/>
        <end position="49"/>
    </location>
</feature>
<dbReference type="SUPFAM" id="SSF50692">
    <property type="entry name" value="ADC-like"/>
    <property type="match status" value="1"/>
</dbReference>
<comment type="cofactor">
    <cofactor evidence="1">
        <name>Mo-bis(molybdopterin guanine dinucleotide)</name>
        <dbReference type="ChEBI" id="CHEBI:60539"/>
    </cofactor>
</comment>
<evidence type="ECO:0000256" key="2">
    <source>
        <dbReference type="ARBA" id="ARBA00010312"/>
    </source>
</evidence>
<dbReference type="Gene3D" id="2.40.40.20">
    <property type="match status" value="1"/>
</dbReference>
<dbReference type="InterPro" id="IPR006656">
    <property type="entry name" value="Mopterin_OxRdtase"/>
</dbReference>
<evidence type="ECO:0000313" key="12">
    <source>
        <dbReference type="Proteomes" id="UP000236742"/>
    </source>
</evidence>
<evidence type="ECO:0000256" key="1">
    <source>
        <dbReference type="ARBA" id="ARBA00001942"/>
    </source>
</evidence>
<organism evidence="11 12">
    <name type="scientific">Jhaorihella thermophila</name>
    <dbReference type="NCBI Taxonomy" id="488547"/>
    <lineage>
        <taxon>Bacteria</taxon>
        <taxon>Pseudomonadati</taxon>
        <taxon>Pseudomonadota</taxon>
        <taxon>Alphaproteobacteria</taxon>
        <taxon>Rhodobacterales</taxon>
        <taxon>Paracoccaceae</taxon>
        <taxon>Jhaorihella</taxon>
    </lineage>
</organism>
<dbReference type="InterPro" id="IPR041460">
    <property type="entry name" value="Molybdopterin_N"/>
</dbReference>
<dbReference type="GO" id="GO:0043546">
    <property type="term" value="F:molybdopterin cofactor binding"/>
    <property type="evidence" value="ECO:0007669"/>
    <property type="project" value="InterPro"/>
</dbReference>